<dbReference type="Gene3D" id="3.30.160.810">
    <property type="match status" value="1"/>
</dbReference>
<dbReference type="PANTHER" id="PTHR11229:SF16">
    <property type="entry name" value="LARGE RIBOSOMAL SUBUNIT PROTEIN UL3C"/>
    <property type="match status" value="1"/>
</dbReference>
<dbReference type="SUPFAM" id="SSF50447">
    <property type="entry name" value="Translation proteins"/>
    <property type="match status" value="1"/>
</dbReference>
<dbReference type="Pfam" id="PF00297">
    <property type="entry name" value="Ribosomal_L3"/>
    <property type="match status" value="1"/>
</dbReference>
<dbReference type="PANTHER" id="PTHR11229">
    <property type="entry name" value="50S RIBOSOMAL PROTEIN L3"/>
    <property type="match status" value="1"/>
</dbReference>
<evidence type="ECO:0000256" key="5">
    <source>
        <dbReference type="ARBA" id="ARBA00023274"/>
    </source>
</evidence>
<proteinExistence type="inferred from homology"/>
<dbReference type="GO" id="GO:0006412">
    <property type="term" value="P:translation"/>
    <property type="evidence" value="ECO:0007669"/>
    <property type="project" value="InterPro"/>
</dbReference>
<feature type="region of interest" description="Disordered" evidence="6">
    <location>
        <begin position="125"/>
        <end position="151"/>
    </location>
</feature>
<dbReference type="NCBIfam" id="TIGR03625">
    <property type="entry name" value="L3_bact"/>
    <property type="match status" value="1"/>
</dbReference>
<name>X1FK83_9ZZZZ</name>
<protein>
    <recommendedName>
        <fullName evidence="8">50S ribosomal protein L3</fullName>
    </recommendedName>
</protein>
<dbReference type="InterPro" id="IPR009000">
    <property type="entry name" value="Transl_B-barrel_sf"/>
</dbReference>
<dbReference type="GO" id="GO:0019843">
    <property type="term" value="F:rRNA binding"/>
    <property type="evidence" value="ECO:0007669"/>
    <property type="project" value="UniProtKB-KW"/>
</dbReference>
<evidence type="ECO:0008006" key="8">
    <source>
        <dbReference type="Google" id="ProtNLM"/>
    </source>
</evidence>
<organism evidence="7">
    <name type="scientific">marine sediment metagenome</name>
    <dbReference type="NCBI Taxonomy" id="412755"/>
    <lineage>
        <taxon>unclassified sequences</taxon>
        <taxon>metagenomes</taxon>
        <taxon>ecological metagenomes</taxon>
    </lineage>
</organism>
<evidence type="ECO:0000256" key="6">
    <source>
        <dbReference type="SAM" id="MobiDB-lite"/>
    </source>
</evidence>
<dbReference type="InterPro" id="IPR000597">
    <property type="entry name" value="Ribosomal_uL3"/>
</dbReference>
<dbReference type="EMBL" id="BARU01008910">
    <property type="protein sequence ID" value="GAH46061.1"/>
    <property type="molecule type" value="Genomic_DNA"/>
</dbReference>
<keyword evidence="2" id="KW-0699">rRNA-binding</keyword>
<dbReference type="InterPro" id="IPR019927">
    <property type="entry name" value="Ribosomal_uL3_bac/org-type"/>
</dbReference>
<sequence>MIQGIIGRKLGMTLIFRDNGKAEAVTAIEAGPCSVIQVKTVAKEGYNAVQLGFSETKRLNSPQRGHLKGLGQFKYLKEFRVDDSEAIEVGEKVDVSLFKVGDLVDITGVSKGKGFAGVVKRHHFAGGPKTHGQSDRHRHPGSIGGTTSPGRVFKGMRMAGHMGDRRTTVSHLEVFEADSTRNLLLVKGAVPGGRNGLLLIKKSGGGK</sequence>
<gene>
    <name evidence="7" type="ORF">S03H2_17298</name>
</gene>
<accession>X1FK83</accession>
<evidence type="ECO:0000256" key="1">
    <source>
        <dbReference type="ARBA" id="ARBA00006540"/>
    </source>
</evidence>
<dbReference type="Gene3D" id="2.40.30.10">
    <property type="entry name" value="Translation factors"/>
    <property type="match status" value="1"/>
</dbReference>
<dbReference type="PROSITE" id="PS00474">
    <property type="entry name" value="RIBOSOMAL_L3"/>
    <property type="match status" value="1"/>
</dbReference>
<comment type="similarity">
    <text evidence="1">Belongs to the universal ribosomal protein uL3 family.</text>
</comment>
<dbReference type="GO" id="GO:0003735">
    <property type="term" value="F:structural constituent of ribosome"/>
    <property type="evidence" value="ECO:0007669"/>
    <property type="project" value="InterPro"/>
</dbReference>
<keyword evidence="3" id="KW-0694">RNA-binding</keyword>
<comment type="caution">
    <text evidence="7">The sequence shown here is derived from an EMBL/GenBank/DDBJ whole genome shotgun (WGS) entry which is preliminary data.</text>
</comment>
<keyword evidence="4" id="KW-0689">Ribosomal protein</keyword>
<keyword evidence="5" id="KW-0687">Ribonucleoprotein</keyword>
<evidence type="ECO:0000313" key="7">
    <source>
        <dbReference type="EMBL" id="GAH46061.1"/>
    </source>
</evidence>
<evidence type="ECO:0000256" key="4">
    <source>
        <dbReference type="ARBA" id="ARBA00022980"/>
    </source>
</evidence>
<reference evidence="7" key="1">
    <citation type="journal article" date="2014" name="Front. Microbiol.">
        <title>High frequency of phylogenetically diverse reductive dehalogenase-homologous genes in deep subseafloor sedimentary metagenomes.</title>
        <authorList>
            <person name="Kawai M."/>
            <person name="Futagami T."/>
            <person name="Toyoda A."/>
            <person name="Takaki Y."/>
            <person name="Nishi S."/>
            <person name="Hori S."/>
            <person name="Arai W."/>
            <person name="Tsubouchi T."/>
            <person name="Morono Y."/>
            <person name="Uchiyama I."/>
            <person name="Ito T."/>
            <person name="Fujiyama A."/>
            <person name="Inagaki F."/>
            <person name="Takami H."/>
        </authorList>
    </citation>
    <scope>NUCLEOTIDE SEQUENCE</scope>
    <source>
        <strain evidence="7">Expedition CK06-06</strain>
    </source>
</reference>
<dbReference type="HAMAP" id="MF_01325_B">
    <property type="entry name" value="Ribosomal_uL3_B"/>
    <property type="match status" value="1"/>
</dbReference>
<evidence type="ECO:0000256" key="3">
    <source>
        <dbReference type="ARBA" id="ARBA00022884"/>
    </source>
</evidence>
<dbReference type="AlphaFoldDB" id="X1FK83"/>
<dbReference type="GO" id="GO:0022625">
    <property type="term" value="C:cytosolic large ribosomal subunit"/>
    <property type="evidence" value="ECO:0007669"/>
    <property type="project" value="TreeGrafter"/>
</dbReference>
<evidence type="ECO:0000256" key="2">
    <source>
        <dbReference type="ARBA" id="ARBA00022730"/>
    </source>
</evidence>
<dbReference type="InterPro" id="IPR019926">
    <property type="entry name" value="Ribosomal_uL3_CS"/>
</dbReference>
<dbReference type="FunFam" id="2.40.30.10:FF:000004">
    <property type="entry name" value="50S ribosomal protein L3"/>
    <property type="match status" value="1"/>
</dbReference>